<evidence type="ECO:0000259" key="4">
    <source>
        <dbReference type="Pfam" id="PF00149"/>
    </source>
</evidence>
<keyword evidence="1" id="KW-0732">Signal</keyword>
<dbReference type="InterPro" id="IPR004843">
    <property type="entry name" value="Calcineurin-like_PHP"/>
</dbReference>
<keyword evidence="3" id="KW-0472">Membrane</keyword>
<proteinExistence type="predicted"/>
<comment type="caution">
    <text evidence="5">The sequence shown here is derived from an EMBL/GenBank/DDBJ whole genome shotgun (WGS) entry which is preliminary data.</text>
</comment>
<dbReference type="GO" id="GO:0016787">
    <property type="term" value="F:hydrolase activity"/>
    <property type="evidence" value="ECO:0007669"/>
    <property type="project" value="UniProtKB-KW"/>
</dbReference>
<dbReference type="InterPro" id="IPR051558">
    <property type="entry name" value="Metallophosphoesterase_PAP"/>
</dbReference>
<dbReference type="AlphaFoldDB" id="A0AAV9IK98"/>
<name>A0AAV9IK98_9RHOD</name>
<dbReference type="InterPro" id="IPR029052">
    <property type="entry name" value="Metallo-depent_PP-like"/>
</dbReference>
<evidence type="ECO:0000256" key="1">
    <source>
        <dbReference type="ARBA" id="ARBA00022729"/>
    </source>
</evidence>
<keyword evidence="3" id="KW-1133">Transmembrane helix</keyword>
<dbReference type="Gene3D" id="3.60.21.10">
    <property type="match status" value="1"/>
</dbReference>
<dbReference type="PANTHER" id="PTHR10161">
    <property type="entry name" value="TARTRATE-RESISTANT ACID PHOSPHATASE TYPE 5"/>
    <property type="match status" value="1"/>
</dbReference>
<feature type="transmembrane region" description="Helical" evidence="3">
    <location>
        <begin position="20"/>
        <end position="44"/>
    </location>
</feature>
<organism evidence="5 6">
    <name type="scientific">Galdieria yellowstonensis</name>
    <dbReference type="NCBI Taxonomy" id="3028027"/>
    <lineage>
        <taxon>Eukaryota</taxon>
        <taxon>Rhodophyta</taxon>
        <taxon>Bangiophyceae</taxon>
        <taxon>Galdieriales</taxon>
        <taxon>Galdieriaceae</taxon>
        <taxon>Galdieria</taxon>
    </lineage>
</organism>
<gene>
    <name evidence="5" type="ORF">GAYE_SCF43G5692</name>
</gene>
<dbReference type="PANTHER" id="PTHR10161:SF14">
    <property type="entry name" value="TARTRATE-RESISTANT ACID PHOSPHATASE TYPE 5"/>
    <property type="match status" value="1"/>
</dbReference>
<evidence type="ECO:0000313" key="5">
    <source>
        <dbReference type="EMBL" id="KAK4527764.1"/>
    </source>
</evidence>
<feature type="domain" description="Calcineurin-like phosphoesterase" evidence="4">
    <location>
        <begin position="60"/>
        <end position="269"/>
    </location>
</feature>
<sequence>MYDEEQLLSNPLKRKKYQGFWYILLLLTLLLYATCFVAFVPVSLPSFGRWLWFSRGIDFSFMVVGDWGREGHHHQKKVANAMAVVARQTNPRFIISTGDNFYDYGVSSARDKQWNSSFESIYDSWLKNIPWYAVLGNHDHLGNLTAQVVYSNRSERWNMPRPFFSLPVTSRFGEEYLFVFLDTTPFIKDSYGEAARRNGRQNWRLQLSWLEKLLNSSTSRRIFIVGHHNLYSSSIAGERGREELRILLKPILDKYSSRIVAYISGHEHSLQHLQPYGMDGMDHFISGGGSKTDPLKDPPKESRQYWYDCCKVLPFGLSEKDKPRALFRASKHGFFVFKLYRSELIAEVYSQKAKLLYSYNKKILP</sequence>
<accession>A0AAV9IK98</accession>
<keyword evidence="2" id="KW-0378">Hydrolase</keyword>
<keyword evidence="6" id="KW-1185">Reference proteome</keyword>
<dbReference type="Proteomes" id="UP001300502">
    <property type="component" value="Unassembled WGS sequence"/>
</dbReference>
<evidence type="ECO:0000256" key="3">
    <source>
        <dbReference type="SAM" id="Phobius"/>
    </source>
</evidence>
<dbReference type="Pfam" id="PF00149">
    <property type="entry name" value="Metallophos"/>
    <property type="match status" value="1"/>
</dbReference>
<keyword evidence="3" id="KW-0812">Transmembrane</keyword>
<evidence type="ECO:0000256" key="2">
    <source>
        <dbReference type="ARBA" id="ARBA00022801"/>
    </source>
</evidence>
<dbReference type="EMBL" id="JANCYU010000055">
    <property type="protein sequence ID" value="KAK4527764.1"/>
    <property type="molecule type" value="Genomic_DNA"/>
</dbReference>
<evidence type="ECO:0000313" key="6">
    <source>
        <dbReference type="Proteomes" id="UP001300502"/>
    </source>
</evidence>
<reference evidence="5 6" key="1">
    <citation type="submission" date="2022-07" db="EMBL/GenBank/DDBJ databases">
        <title>Genome-wide signatures of adaptation to extreme environments.</title>
        <authorList>
            <person name="Cho C.H."/>
            <person name="Yoon H.S."/>
        </authorList>
    </citation>
    <scope>NUCLEOTIDE SEQUENCE [LARGE SCALE GENOMIC DNA]</scope>
    <source>
        <strain evidence="5 6">108.79 E11</strain>
    </source>
</reference>
<protein>
    <recommendedName>
        <fullName evidence="4">Calcineurin-like phosphoesterase domain-containing protein</fullName>
    </recommendedName>
</protein>
<dbReference type="SUPFAM" id="SSF56300">
    <property type="entry name" value="Metallo-dependent phosphatases"/>
    <property type="match status" value="1"/>
</dbReference>